<feature type="compositionally biased region" description="Basic and acidic residues" evidence="1">
    <location>
        <begin position="482"/>
        <end position="492"/>
    </location>
</feature>
<gene>
    <name evidence="2" type="ORF">Tco_0747977</name>
</gene>
<protein>
    <submittedName>
        <fullName evidence="2">Uncharacterized protein</fullName>
    </submittedName>
</protein>
<evidence type="ECO:0000256" key="1">
    <source>
        <dbReference type="SAM" id="MobiDB-lite"/>
    </source>
</evidence>
<feature type="compositionally biased region" description="Acidic residues" evidence="1">
    <location>
        <begin position="215"/>
        <end position="231"/>
    </location>
</feature>
<feature type="compositionally biased region" description="Acidic residues" evidence="1">
    <location>
        <begin position="165"/>
        <end position="189"/>
    </location>
</feature>
<organism evidence="2 3">
    <name type="scientific">Tanacetum coccineum</name>
    <dbReference type="NCBI Taxonomy" id="301880"/>
    <lineage>
        <taxon>Eukaryota</taxon>
        <taxon>Viridiplantae</taxon>
        <taxon>Streptophyta</taxon>
        <taxon>Embryophyta</taxon>
        <taxon>Tracheophyta</taxon>
        <taxon>Spermatophyta</taxon>
        <taxon>Magnoliopsida</taxon>
        <taxon>eudicotyledons</taxon>
        <taxon>Gunneridae</taxon>
        <taxon>Pentapetalae</taxon>
        <taxon>asterids</taxon>
        <taxon>campanulids</taxon>
        <taxon>Asterales</taxon>
        <taxon>Asteraceae</taxon>
        <taxon>Asteroideae</taxon>
        <taxon>Anthemideae</taxon>
        <taxon>Anthemidinae</taxon>
        <taxon>Tanacetum</taxon>
    </lineage>
</organism>
<feature type="region of interest" description="Disordered" evidence="1">
    <location>
        <begin position="462"/>
        <end position="533"/>
    </location>
</feature>
<proteinExistence type="predicted"/>
<feature type="compositionally biased region" description="Polar residues" evidence="1">
    <location>
        <begin position="510"/>
        <end position="528"/>
    </location>
</feature>
<sequence length="555" mass="61779">MALLAPMVSVCAVWDVWYEVESDRGGGIVLAGKGATPLKKARKFKKPASPQLFIVPVSPEEPTRKLKRVNRPAKKSTKAPARGVVIRETLEMPLSKKKENITVEKHKGIDLLFEVALTEDAQFEEVRKKSLREFHKTYPSGFGPTKTAPSSEIKPFVTNEGTCGNDEDDSNDDHDSSGEDSDQENDSDDDKTQSDNENESDSNHETNENKSGSESDQEENEEDEDDEDEVKDEFVKTLSKPNDSDKEDETKIIDKAEGDEDEKMDYPTSQLYDDVDIRLNKPVQADDETVQNEGTDAELTNIQQGNENPKITQVIEDAHVTLSTFPQRLKKKVPIIIKSSPVYATVIPQSLPSFTPPPQQSTPTTEAINPQSALPDFASVFQFNNKVSALEKYEVSNFAPPEIQRMVTKSFEEAVLAKEFSQPQSSYEAAATLTEIEHQVSPNQNLAETSFTNKANQSLALQKSDMPQDQEGNLGNDDDEPMKETVSKRDWFTKPTQPQEPTDPDWNDGKTPQQGPTQSWLMTLASSADKSESKETFYAIDEALPSPIDFSCITS</sequence>
<accession>A0ABQ4YWT5</accession>
<evidence type="ECO:0000313" key="2">
    <source>
        <dbReference type="EMBL" id="GJS81436.1"/>
    </source>
</evidence>
<dbReference type="EMBL" id="BQNB010010747">
    <property type="protein sequence ID" value="GJS81436.1"/>
    <property type="molecule type" value="Genomic_DNA"/>
</dbReference>
<feature type="region of interest" description="Disordered" evidence="1">
    <location>
        <begin position="284"/>
        <end position="305"/>
    </location>
</feature>
<dbReference type="Proteomes" id="UP001151760">
    <property type="component" value="Unassembled WGS sequence"/>
</dbReference>
<evidence type="ECO:0000313" key="3">
    <source>
        <dbReference type="Proteomes" id="UP001151760"/>
    </source>
</evidence>
<comment type="caution">
    <text evidence="2">The sequence shown here is derived from an EMBL/GenBank/DDBJ whole genome shotgun (WGS) entry which is preliminary data.</text>
</comment>
<keyword evidence="3" id="KW-1185">Reference proteome</keyword>
<feature type="compositionally biased region" description="Polar residues" evidence="1">
    <location>
        <begin position="291"/>
        <end position="305"/>
    </location>
</feature>
<feature type="region of interest" description="Disordered" evidence="1">
    <location>
        <begin position="136"/>
        <end position="270"/>
    </location>
</feature>
<reference evidence="2" key="1">
    <citation type="journal article" date="2022" name="Int. J. Mol. Sci.">
        <title>Draft Genome of Tanacetum Coccineum: Genomic Comparison of Closely Related Tanacetum-Family Plants.</title>
        <authorList>
            <person name="Yamashiro T."/>
            <person name="Shiraishi A."/>
            <person name="Nakayama K."/>
            <person name="Satake H."/>
        </authorList>
    </citation>
    <scope>NUCLEOTIDE SEQUENCE</scope>
</reference>
<feature type="compositionally biased region" description="Basic and acidic residues" evidence="1">
    <location>
        <begin position="201"/>
        <end position="213"/>
    </location>
</feature>
<reference evidence="2" key="2">
    <citation type="submission" date="2022-01" db="EMBL/GenBank/DDBJ databases">
        <authorList>
            <person name="Yamashiro T."/>
            <person name="Shiraishi A."/>
            <person name="Satake H."/>
            <person name="Nakayama K."/>
        </authorList>
    </citation>
    <scope>NUCLEOTIDE SEQUENCE</scope>
</reference>
<name>A0ABQ4YWT5_9ASTR</name>
<feature type="compositionally biased region" description="Polar residues" evidence="1">
    <location>
        <begin position="462"/>
        <end position="473"/>
    </location>
</feature>
<feature type="compositionally biased region" description="Basic and acidic residues" evidence="1">
    <location>
        <begin position="242"/>
        <end position="256"/>
    </location>
</feature>